<dbReference type="InterPro" id="IPR023772">
    <property type="entry name" value="DNA-bd_HTH_TetR-type_CS"/>
</dbReference>
<accession>A0A5N0TFI7</accession>
<dbReference type="GO" id="GO:0003700">
    <property type="term" value="F:DNA-binding transcription factor activity"/>
    <property type="evidence" value="ECO:0007669"/>
    <property type="project" value="TreeGrafter"/>
</dbReference>
<dbReference type="GO" id="GO:0000976">
    <property type="term" value="F:transcription cis-regulatory region binding"/>
    <property type="evidence" value="ECO:0007669"/>
    <property type="project" value="TreeGrafter"/>
</dbReference>
<evidence type="ECO:0000313" key="5">
    <source>
        <dbReference type="Proteomes" id="UP000326838"/>
    </source>
</evidence>
<dbReference type="PROSITE" id="PS01081">
    <property type="entry name" value="HTH_TETR_1"/>
    <property type="match status" value="1"/>
</dbReference>
<dbReference type="InterPro" id="IPR009057">
    <property type="entry name" value="Homeodomain-like_sf"/>
</dbReference>
<sequence>MESAVKSTSSYRQEQAAATKERIAAAAQRLFARDGYSATSMEAIAKAAGVGNRTVYVAFGAKREILNLICERWLERAGARALASEILAEPDPLRRLRGAARWLTVLYSTDFDVVRILDAAIDEDAETRTLLRAKLRGRARVMDSLIASVEAHLAVPLADAQAVYRAFAAAGVYGELVGDTGWSAERFEQWLADTLVSQLWRSSDGRE</sequence>
<dbReference type="PANTHER" id="PTHR30055">
    <property type="entry name" value="HTH-TYPE TRANSCRIPTIONAL REGULATOR RUTR"/>
    <property type="match status" value="1"/>
</dbReference>
<dbReference type="SUPFAM" id="SSF46689">
    <property type="entry name" value="Homeodomain-like"/>
    <property type="match status" value="1"/>
</dbReference>
<dbReference type="Gene3D" id="1.10.357.10">
    <property type="entry name" value="Tetracycline Repressor, domain 2"/>
    <property type="match status" value="1"/>
</dbReference>
<gene>
    <name evidence="4" type="ORF">F6B40_10265</name>
</gene>
<evidence type="ECO:0000313" key="4">
    <source>
        <dbReference type="EMBL" id="KAA9132877.1"/>
    </source>
</evidence>
<feature type="domain" description="HTH tetR-type" evidence="3">
    <location>
        <begin position="17"/>
        <end position="77"/>
    </location>
</feature>
<dbReference type="RefSeq" id="WP_150893685.1">
    <property type="nucleotide sequence ID" value="NZ_VYUY01000014.1"/>
</dbReference>
<comment type="caution">
    <text evidence="4">The sequence shown here is derived from an EMBL/GenBank/DDBJ whole genome shotgun (WGS) entry which is preliminary data.</text>
</comment>
<organism evidence="4 5">
    <name type="scientific">Microbacterium caowuchunii</name>
    <dbReference type="NCBI Taxonomy" id="2614638"/>
    <lineage>
        <taxon>Bacteria</taxon>
        <taxon>Bacillati</taxon>
        <taxon>Actinomycetota</taxon>
        <taxon>Actinomycetes</taxon>
        <taxon>Micrococcales</taxon>
        <taxon>Microbacteriaceae</taxon>
        <taxon>Microbacterium</taxon>
    </lineage>
</organism>
<keyword evidence="5" id="KW-1185">Reference proteome</keyword>
<evidence type="ECO:0000259" key="3">
    <source>
        <dbReference type="PROSITE" id="PS50977"/>
    </source>
</evidence>
<dbReference type="PROSITE" id="PS50977">
    <property type="entry name" value="HTH_TETR_2"/>
    <property type="match status" value="1"/>
</dbReference>
<dbReference type="InterPro" id="IPR001647">
    <property type="entry name" value="HTH_TetR"/>
</dbReference>
<name>A0A5N0TFI7_9MICO</name>
<dbReference type="EMBL" id="VYUY01000014">
    <property type="protein sequence ID" value="KAA9132877.1"/>
    <property type="molecule type" value="Genomic_DNA"/>
</dbReference>
<reference evidence="5" key="1">
    <citation type="submission" date="2019-09" db="EMBL/GenBank/DDBJ databases">
        <title>Mumia zhuanghuii sp. nov. isolated from the intestinal contents of plateau pika (Ochotona curzoniae) in the Qinghai-Tibet plateau of China.</title>
        <authorList>
            <person name="Tian Z."/>
        </authorList>
    </citation>
    <scope>NUCLEOTIDE SEQUENCE [LARGE SCALE GENOMIC DNA]</scope>
    <source>
        <strain evidence="5">L-033</strain>
    </source>
</reference>
<dbReference type="PANTHER" id="PTHR30055:SF209">
    <property type="entry name" value="POSSIBLE TRANSCRIPTIONAL REGULATORY PROTEIN (PROBABLY TETR-FAMILY)"/>
    <property type="match status" value="1"/>
</dbReference>
<dbReference type="PRINTS" id="PR00455">
    <property type="entry name" value="HTHTETR"/>
</dbReference>
<proteinExistence type="predicted"/>
<dbReference type="InterPro" id="IPR050109">
    <property type="entry name" value="HTH-type_TetR-like_transc_reg"/>
</dbReference>
<dbReference type="AlphaFoldDB" id="A0A5N0TFI7"/>
<dbReference type="Pfam" id="PF00440">
    <property type="entry name" value="TetR_N"/>
    <property type="match status" value="1"/>
</dbReference>
<dbReference type="Proteomes" id="UP000326838">
    <property type="component" value="Unassembled WGS sequence"/>
</dbReference>
<keyword evidence="1 2" id="KW-0238">DNA-binding</keyword>
<protein>
    <submittedName>
        <fullName evidence="4">TetR/AcrR family transcriptional regulator</fullName>
    </submittedName>
</protein>
<feature type="DNA-binding region" description="H-T-H motif" evidence="2">
    <location>
        <begin position="40"/>
        <end position="59"/>
    </location>
</feature>
<evidence type="ECO:0000256" key="1">
    <source>
        <dbReference type="ARBA" id="ARBA00023125"/>
    </source>
</evidence>
<evidence type="ECO:0000256" key="2">
    <source>
        <dbReference type="PROSITE-ProRule" id="PRU00335"/>
    </source>
</evidence>